<dbReference type="Gene3D" id="3.90.1340.10">
    <property type="entry name" value="Phage tail collar domain"/>
    <property type="match status" value="1"/>
</dbReference>
<sequence length="329" mass="34502">MATVPTVPNFAQYNFALGDTDAAITKQNGQNAALVAFGDDLVLMTQSLNQDIDQIAQDKADAQQAATEAETYRDQTQEISEGGLPVKGGNAKKVLRVADDEQSYILDGLLRFVVPVGAVMGFPCTTAPAGWLKLNGAELSRSAYADLWAFAQASGNLAGSEAGKDPLQFGPGDGSTTFTLPDHRGKFPRWWDDGRGVDAGRGIGESQGDQNKAHDHGGKSGSDSHSHSGTTASDSHNHSGSTSTDTHNHGIPAASGYNDGNSSVAANSKSVTTTKSTNNDSHNHSFTTNTDTHSHSFSTSTDTHDHTIASDGGSEARPQNAPLLACIRY</sequence>
<dbReference type="AlphaFoldDB" id="A0A431V1H1"/>
<protein>
    <submittedName>
        <fullName evidence="3">Tail fiber protein</fullName>
    </submittedName>
</protein>
<dbReference type="RefSeq" id="WP_126484785.1">
    <property type="nucleotide sequence ID" value="NZ_RXNS01000012.1"/>
</dbReference>
<feature type="compositionally biased region" description="Basic and acidic residues" evidence="1">
    <location>
        <begin position="211"/>
        <end position="226"/>
    </location>
</feature>
<dbReference type="OrthoDB" id="6163517at2"/>
<proteinExistence type="predicted"/>
<dbReference type="SUPFAM" id="SSF88874">
    <property type="entry name" value="Receptor-binding domain of short tail fibre protein gp12"/>
    <property type="match status" value="1"/>
</dbReference>
<evidence type="ECO:0000259" key="2">
    <source>
        <dbReference type="Pfam" id="PF07484"/>
    </source>
</evidence>
<dbReference type="EMBL" id="RXNS01000012">
    <property type="protein sequence ID" value="RTR01933.1"/>
    <property type="molecule type" value="Genomic_DNA"/>
</dbReference>
<feature type="region of interest" description="Disordered" evidence="1">
    <location>
        <begin position="162"/>
        <end position="321"/>
    </location>
</feature>
<feature type="compositionally biased region" description="Low complexity" evidence="1">
    <location>
        <begin position="267"/>
        <end position="301"/>
    </location>
</feature>
<feature type="compositionally biased region" description="Basic and acidic residues" evidence="1">
    <location>
        <begin position="181"/>
        <end position="198"/>
    </location>
</feature>
<dbReference type="Pfam" id="PF07484">
    <property type="entry name" value="Collar"/>
    <property type="match status" value="1"/>
</dbReference>
<dbReference type="Proteomes" id="UP000267400">
    <property type="component" value="Unassembled WGS sequence"/>
</dbReference>
<evidence type="ECO:0000313" key="4">
    <source>
        <dbReference type="Proteomes" id="UP000267400"/>
    </source>
</evidence>
<feature type="domain" description="Phage tail collar" evidence="2">
    <location>
        <begin position="117"/>
        <end position="149"/>
    </location>
</feature>
<dbReference type="InterPro" id="IPR011083">
    <property type="entry name" value="Phage_tail_collar_dom"/>
</dbReference>
<keyword evidence="4" id="KW-1185">Reference proteome</keyword>
<name>A0A431V1H1_9GAMM</name>
<dbReference type="InterPro" id="IPR037053">
    <property type="entry name" value="Phage_tail_collar_dom_sf"/>
</dbReference>
<evidence type="ECO:0000313" key="3">
    <source>
        <dbReference type="EMBL" id="RTR01933.1"/>
    </source>
</evidence>
<accession>A0A431V1H1</accession>
<evidence type="ECO:0000256" key="1">
    <source>
        <dbReference type="SAM" id="MobiDB-lite"/>
    </source>
</evidence>
<gene>
    <name evidence="3" type="ORF">EKG36_13065</name>
</gene>
<organism evidence="3 4">
    <name type="scientific">Halomonas nitroreducens</name>
    <dbReference type="NCBI Taxonomy" id="447425"/>
    <lineage>
        <taxon>Bacteria</taxon>
        <taxon>Pseudomonadati</taxon>
        <taxon>Pseudomonadota</taxon>
        <taxon>Gammaproteobacteria</taxon>
        <taxon>Oceanospirillales</taxon>
        <taxon>Halomonadaceae</taxon>
        <taxon>Halomonas</taxon>
    </lineage>
</organism>
<comment type="caution">
    <text evidence="3">The sequence shown here is derived from an EMBL/GenBank/DDBJ whole genome shotgun (WGS) entry which is preliminary data.</text>
</comment>
<reference evidence="3 4" key="1">
    <citation type="submission" date="2018-12" db="EMBL/GenBank/DDBJ databases">
        <authorList>
            <person name="Yu L."/>
        </authorList>
    </citation>
    <scope>NUCLEOTIDE SEQUENCE [LARGE SCALE GENOMIC DNA]</scope>
    <source>
        <strain evidence="3 4">11S</strain>
    </source>
</reference>